<evidence type="ECO:0000313" key="3">
    <source>
        <dbReference type="Proteomes" id="UP000593566"/>
    </source>
</evidence>
<dbReference type="RefSeq" id="XP_037150987.1">
    <property type="nucleotide sequence ID" value="XM_037293334.1"/>
</dbReference>
<feature type="region of interest" description="Disordered" evidence="1">
    <location>
        <begin position="1"/>
        <end position="152"/>
    </location>
</feature>
<dbReference type="EMBL" id="JACCJB010000014">
    <property type="protein sequence ID" value="KAF6221552.1"/>
    <property type="molecule type" value="Genomic_DNA"/>
</dbReference>
<dbReference type="Proteomes" id="UP000593566">
    <property type="component" value="Unassembled WGS sequence"/>
</dbReference>
<organism evidence="2 3">
    <name type="scientific">Letharia lupina</name>
    <dbReference type="NCBI Taxonomy" id="560253"/>
    <lineage>
        <taxon>Eukaryota</taxon>
        <taxon>Fungi</taxon>
        <taxon>Dikarya</taxon>
        <taxon>Ascomycota</taxon>
        <taxon>Pezizomycotina</taxon>
        <taxon>Lecanoromycetes</taxon>
        <taxon>OSLEUM clade</taxon>
        <taxon>Lecanoromycetidae</taxon>
        <taxon>Lecanorales</taxon>
        <taxon>Lecanorineae</taxon>
        <taxon>Parmeliaceae</taxon>
        <taxon>Letharia</taxon>
    </lineage>
</organism>
<evidence type="ECO:0000313" key="2">
    <source>
        <dbReference type="EMBL" id="KAF6221552.1"/>
    </source>
</evidence>
<feature type="compositionally biased region" description="Polar residues" evidence="1">
    <location>
        <begin position="51"/>
        <end position="67"/>
    </location>
</feature>
<evidence type="ECO:0000256" key="1">
    <source>
        <dbReference type="SAM" id="MobiDB-lite"/>
    </source>
</evidence>
<feature type="compositionally biased region" description="Polar residues" evidence="1">
    <location>
        <begin position="14"/>
        <end position="23"/>
    </location>
</feature>
<name>A0A8H6CDN5_9LECA</name>
<gene>
    <name evidence="2" type="ORF">HO133_002408</name>
</gene>
<keyword evidence="3" id="KW-1185">Reference proteome</keyword>
<proteinExistence type="predicted"/>
<protein>
    <submittedName>
        <fullName evidence="2">Uncharacterized protein</fullName>
    </submittedName>
</protein>
<accession>A0A8H6CDN5</accession>
<feature type="compositionally biased region" description="Polar residues" evidence="1">
    <location>
        <begin position="106"/>
        <end position="117"/>
    </location>
</feature>
<feature type="compositionally biased region" description="Basic and acidic residues" evidence="1">
    <location>
        <begin position="122"/>
        <end position="132"/>
    </location>
</feature>
<feature type="compositionally biased region" description="Low complexity" evidence="1">
    <location>
        <begin position="24"/>
        <end position="36"/>
    </location>
</feature>
<dbReference type="GeneID" id="59330821"/>
<comment type="caution">
    <text evidence="2">The sequence shown here is derived from an EMBL/GenBank/DDBJ whole genome shotgun (WGS) entry which is preliminary data.</text>
</comment>
<dbReference type="AlphaFoldDB" id="A0A8H6CDN5"/>
<feature type="compositionally biased region" description="Basic and acidic residues" evidence="1">
    <location>
        <begin position="143"/>
        <end position="152"/>
    </location>
</feature>
<sequence length="152" mass="15754">MSANTSKEMPAKVAQTSKASTPRSTSSNAASTKATSGTPGTTLRHQPAAQDPNQALSQRLTGPSGNTLLRGIGAWADPPGPNAGATTDSAIGGDISHQRNARELGPQSQPRSSNDQGLTPMERFRKEGRHDQPSGLLDGGKPQSEHGKGKSY</sequence>
<reference evidence="2 3" key="1">
    <citation type="journal article" date="2020" name="Genomics">
        <title>Complete, high-quality genomes from long-read metagenomic sequencing of two wolf lichen thalli reveals enigmatic genome architecture.</title>
        <authorList>
            <person name="McKenzie S.K."/>
            <person name="Walston R.F."/>
            <person name="Allen J.L."/>
        </authorList>
    </citation>
    <scope>NUCLEOTIDE SEQUENCE [LARGE SCALE GENOMIC DNA]</scope>
    <source>
        <strain evidence="2">WasteWater1</strain>
    </source>
</reference>